<organism evidence="6 7">
    <name type="scientific">Leptospira kemamanensis</name>
    <dbReference type="NCBI Taxonomy" id="2484942"/>
    <lineage>
        <taxon>Bacteria</taxon>
        <taxon>Pseudomonadati</taxon>
        <taxon>Spirochaetota</taxon>
        <taxon>Spirochaetia</taxon>
        <taxon>Leptospirales</taxon>
        <taxon>Leptospiraceae</taxon>
        <taxon>Leptospira</taxon>
    </lineage>
</organism>
<dbReference type="Gene3D" id="3.90.105.10">
    <property type="entry name" value="Molybdopterin biosynthesis moea protein, domain 2"/>
    <property type="match status" value="1"/>
</dbReference>
<evidence type="ECO:0000256" key="1">
    <source>
        <dbReference type="ARBA" id="ARBA00002901"/>
    </source>
</evidence>
<dbReference type="InterPro" id="IPR036135">
    <property type="entry name" value="MoeA_linker/N_sf"/>
</dbReference>
<comment type="pathway">
    <text evidence="4">Cofactor biosynthesis; molybdopterin biosynthesis.</text>
</comment>
<dbReference type="EMBL" id="RQGG01000009">
    <property type="protein sequence ID" value="TGL55834.1"/>
    <property type="molecule type" value="Genomic_DNA"/>
</dbReference>
<dbReference type="InterPro" id="IPR001453">
    <property type="entry name" value="MoaB/Mog_dom"/>
</dbReference>
<keyword evidence="4" id="KW-0501">Molybdenum cofactor biosynthesis</keyword>
<comment type="caution">
    <text evidence="6">The sequence shown here is derived from an EMBL/GenBank/DDBJ whole genome shotgun (WGS) entry which is preliminary data.</text>
</comment>
<comment type="similarity">
    <text evidence="2 4">Belongs to the MoeA family.</text>
</comment>
<dbReference type="CDD" id="cd00887">
    <property type="entry name" value="MoeA"/>
    <property type="match status" value="1"/>
</dbReference>
<feature type="domain" description="MoaB/Mog" evidence="5">
    <location>
        <begin position="178"/>
        <end position="315"/>
    </location>
</feature>
<dbReference type="InterPro" id="IPR005110">
    <property type="entry name" value="MoeA_linker/N"/>
</dbReference>
<dbReference type="EC" id="2.10.1.1" evidence="4"/>
<accession>A0A4V3JQH5</accession>
<protein>
    <recommendedName>
        <fullName evidence="4">Molybdopterin molybdenumtransferase</fullName>
        <ecNumber evidence="4">2.10.1.1</ecNumber>
    </recommendedName>
</protein>
<dbReference type="Pfam" id="PF03453">
    <property type="entry name" value="MoeA_N"/>
    <property type="match status" value="1"/>
</dbReference>
<dbReference type="RefSeq" id="WP_135617729.1">
    <property type="nucleotide sequence ID" value="NZ_RQGG01000009.1"/>
</dbReference>
<dbReference type="Gene3D" id="2.170.190.11">
    <property type="entry name" value="Molybdopterin biosynthesis moea protein, domain 3"/>
    <property type="match status" value="1"/>
</dbReference>
<keyword evidence="4" id="KW-0500">Molybdenum</keyword>
<dbReference type="NCBIfam" id="TIGR00177">
    <property type="entry name" value="molyb_syn"/>
    <property type="match status" value="1"/>
</dbReference>
<comment type="catalytic activity">
    <reaction evidence="3">
        <text>adenylyl-molybdopterin + molybdate = Mo-molybdopterin + AMP + H(+)</text>
        <dbReference type="Rhea" id="RHEA:35047"/>
        <dbReference type="ChEBI" id="CHEBI:15378"/>
        <dbReference type="ChEBI" id="CHEBI:36264"/>
        <dbReference type="ChEBI" id="CHEBI:62727"/>
        <dbReference type="ChEBI" id="CHEBI:71302"/>
        <dbReference type="ChEBI" id="CHEBI:456215"/>
        <dbReference type="EC" id="2.10.1.1"/>
    </reaction>
</comment>
<dbReference type="GO" id="GO:0061599">
    <property type="term" value="F:molybdopterin molybdotransferase activity"/>
    <property type="evidence" value="ECO:0007669"/>
    <property type="project" value="UniProtKB-UniRule"/>
</dbReference>
<dbReference type="InterPro" id="IPR036425">
    <property type="entry name" value="MoaB/Mog-like_dom_sf"/>
</dbReference>
<dbReference type="Gene3D" id="2.40.340.10">
    <property type="entry name" value="MoeA, C-terminal, domain IV"/>
    <property type="match status" value="1"/>
</dbReference>
<keyword evidence="4" id="KW-0479">Metal-binding</keyword>
<dbReference type="Gene3D" id="3.40.980.10">
    <property type="entry name" value="MoaB/Mog-like domain"/>
    <property type="match status" value="1"/>
</dbReference>
<sequence length="396" mass="44282">MISFAEAINQITKEGKSFGIESISLSESYGRILAEEVKADRDYPPFHRSAMDGFAISSNDFIAHTQFPWERELHAGSTLTKQKEEQVIRIMTGAPVPEGFDAVIKVEDSLLSETDGKKMVLFSLESVSSWQNIAKQGEDAKKDDLLLPIGTSLRLSEISLLASLGKTNVFVFPAPKVNILSTGNEVVPIGVTPLPHQIRDSNSFTISTFLRKYQIKPNHISHVRDEENQMREEIKQGLCGDILILSGGVSMGEKDLVPSILKELGVETIFHKTAIKPGKPIWFGKKNNTFVFGLPGNPFSVQTCLRIFLDPFLRVCFSMPKETYLKFPLSQLKKKKHSLTEFFPVRYHTKEKTMLEPISFNGSGDIKAGIFSDGIALFPSEKKQIDVEEGIEFLPW</sequence>
<comment type="function">
    <text evidence="1 4">Catalyzes the insertion of molybdate into adenylated molybdopterin with the concomitant release of AMP.</text>
</comment>
<keyword evidence="4 6" id="KW-0808">Transferase</keyword>
<dbReference type="InterPro" id="IPR038987">
    <property type="entry name" value="MoeA-like"/>
</dbReference>
<dbReference type="SUPFAM" id="SSF63882">
    <property type="entry name" value="MoeA N-terminal region -like"/>
    <property type="match status" value="1"/>
</dbReference>
<evidence type="ECO:0000256" key="4">
    <source>
        <dbReference type="RuleBase" id="RU365090"/>
    </source>
</evidence>
<dbReference type="GO" id="GO:0006777">
    <property type="term" value="P:Mo-molybdopterin cofactor biosynthetic process"/>
    <property type="evidence" value="ECO:0007669"/>
    <property type="project" value="UniProtKB-UniRule"/>
</dbReference>
<dbReference type="PANTHER" id="PTHR10192:SF5">
    <property type="entry name" value="GEPHYRIN"/>
    <property type="match status" value="1"/>
</dbReference>
<dbReference type="OrthoDB" id="9804758at2"/>
<evidence type="ECO:0000259" key="5">
    <source>
        <dbReference type="SMART" id="SM00852"/>
    </source>
</evidence>
<dbReference type="Proteomes" id="UP000297609">
    <property type="component" value="Unassembled WGS sequence"/>
</dbReference>
<dbReference type="AlphaFoldDB" id="A0A4V3JQH5"/>
<reference evidence="6" key="1">
    <citation type="journal article" date="2019" name="PLoS Negl. Trop. Dis.">
        <title>Revisiting the worldwide diversity of Leptospira species in the environment.</title>
        <authorList>
            <person name="Vincent A.T."/>
            <person name="Schiettekatte O."/>
            <person name="Bourhy P."/>
            <person name="Veyrier F.J."/>
            <person name="Picardeau M."/>
        </authorList>
    </citation>
    <scope>NUCLEOTIDE SEQUENCE [LARGE SCALE GENOMIC DNA]</scope>
    <source>
        <strain evidence="6">201702454</strain>
    </source>
</reference>
<proteinExistence type="inferred from homology"/>
<keyword evidence="7" id="KW-1185">Reference proteome</keyword>
<dbReference type="GO" id="GO:0046872">
    <property type="term" value="F:metal ion binding"/>
    <property type="evidence" value="ECO:0007669"/>
    <property type="project" value="UniProtKB-UniRule"/>
</dbReference>
<dbReference type="SUPFAM" id="SSF53218">
    <property type="entry name" value="Molybdenum cofactor biosynthesis proteins"/>
    <property type="match status" value="1"/>
</dbReference>
<dbReference type="Pfam" id="PF00994">
    <property type="entry name" value="MoCF_biosynth"/>
    <property type="match status" value="1"/>
</dbReference>
<evidence type="ECO:0000256" key="3">
    <source>
        <dbReference type="ARBA" id="ARBA00047317"/>
    </source>
</evidence>
<dbReference type="PANTHER" id="PTHR10192">
    <property type="entry name" value="MOLYBDOPTERIN BIOSYNTHESIS PROTEIN"/>
    <property type="match status" value="1"/>
</dbReference>
<keyword evidence="4" id="KW-0460">Magnesium</keyword>
<evidence type="ECO:0000313" key="6">
    <source>
        <dbReference type="EMBL" id="TGL55834.1"/>
    </source>
</evidence>
<dbReference type="SMART" id="SM00852">
    <property type="entry name" value="MoCF_biosynth"/>
    <property type="match status" value="1"/>
</dbReference>
<gene>
    <name evidence="6" type="ORF">EHQ59_03350</name>
</gene>
<name>A0A4V3JQH5_9LEPT</name>
<evidence type="ECO:0000256" key="2">
    <source>
        <dbReference type="ARBA" id="ARBA00010763"/>
    </source>
</evidence>
<dbReference type="SUPFAM" id="SSF63867">
    <property type="entry name" value="MoeA C-terminal domain-like"/>
    <property type="match status" value="1"/>
</dbReference>
<dbReference type="InterPro" id="IPR036688">
    <property type="entry name" value="MoeA_C_domain_IV_sf"/>
</dbReference>
<dbReference type="GO" id="GO:0005829">
    <property type="term" value="C:cytosol"/>
    <property type="evidence" value="ECO:0007669"/>
    <property type="project" value="TreeGrafter"/>
</dbReference>
<comment type="cofactor">
    <cofactor evidence="4">
        <name>Mg(2+)</name>
        <dbReference type="ChEBI" id="CHEBI:18420"/>
    </cofactor>
</comment>
<evidence type="ECO:0000313" key="7">
    <source>
        <dbReference type="Proteomes" id="UP000297609"/>
    </source>
</evidence>
<dbReference type="UniPathway" id="UPA00344"/>